<reference evidence="2 3" key="1">
    <citation type="submission" date="2017-04" db="EMBL/GenBank/DDBJ databases">
        <title>Genomic insights into metabolism of Thermodesulfobium acidiphilum.</title>
        <authorList>
            <person name="Toshchakov S.V."/>
            <person name="Frolov E.N."/>
            <person name="Kublanov I.V."/>
            <person name="Samarov N.I."/>
            <person name="Novikov A."/>
            <person name="Lebedinsky A.V."/>
            <person name="Bonch-Osmolovskaya E.A."/>
            <person name="Chernyh N.A."/>
        </authorList>
    </citation>
    <scope>NUCLEOTIDE SEQUENCE [LARGE SCALE GENOMIC DNA]</scope>
    <source>
        <strain evidence="2 3">3127-1</strain>
    </source>
</reference>
<protein>
    <submittedName>
        <fullName evidence="2">MOSC domain-containing protein YiiM</fullName>
    </submittedName>
</protein>
<evidence type="ECO:0000313" key="3">
    <source>
        <dbReference type="Proteomes" id="UP000244792"/>
    </source>
</evidence>
<proteinExistence type="predicted"/>
<dbReference type="Pfam" id="PF03473">
    <property type="entry name" value="MOSC"/>
    <property type="match status" value="1"/>
</dbReference>
<feature type="domain" description="MOSC" evidence="1">
    <location>
        <begin position="18"/>
        <end position="141"/>
    </location>
</feature>
<dbReference type="OrthoDB" id="9794429at2"/>
<dbReference type="RefSeq" id="WP_108307688.1">
    <property type="nucleotide sequence ID" value="NZ_CP020921.1"/>
</dbReference>
<dbReference type="EMBL" id="CP020921">
    <property type="protein sequence ID" value="AWB09426.1"/>
    <property type="molecule type" value="Genomic_DNA"/>
</dbReference>
<gene>
    <name evidence="2" type="ORF">TDSAC_0036</name>
</gene>
<accession>A0A2R4VY90</accession>
<sequence length="143" mass="15730">MGKILSINVSKKKGDIKKPVNEVLLVKNFGIKGDAHFGFGHRQVSLLSIFSLDRAREKNKDLNFGDFAENFTVDIDLSTLTIGTKLKLGNSIISISQIGKECHTKCAIYNRIGDCIMPKEGYFASVEEGGIVRVGDTIEILLN</sequence>
<dbReference type="InterPro" id="IPR052716">
    <property type="entry name" value="MOSC_domain"/>
</dbReference>
<dbReference type="GO" id="GO:0003824">
    <property type="term" value="F:catalytic activity"/>
    <property type="evidence" value="ECO:0007669"/>
    <property type="project" value="InterPro"/>
</dbReference>
<dbReference type="PROSITE" id="PS51340">
    <property type="entry name" value="MOSC"/>
    <property type="match status" value="1"/>
</dbReference>
<dbReference type="SUPFAM" id="SSF50800">
    <property type="entry name" value="PK beta-barrel domain-like"/>
    <property type="match status" value="1"/>
</dbReference>
<dbReference type="PANTHER" id="PTHR36930">
    <property type="entry name" value="METAL-SULFUR CLUSTER BIOSYNTHESIS PROTEINS YUAD-RELATED"/>
    <property type="match status" value="1"/>
</dbReference>
<dbReference type="GO" id="GO:0030151">
    <property type="term" value="F:molybdenum ion binding"/>
    <property type="evidence" value="ECO:0007669"/>
    <property type="project" value="InterPro"/>
</dbReference>
<organism evidence="2 3">
    <name type="scientific">Thermodesulfobium acidiphilum</name>
    <dbReference type="NCBI Taxonomy" id="1794699"/>
    <lineage>
        <taxon>Bacteria</taxon>
        <taxon>Pseudomonadati</taxon>
        <taxon>Thermodesulfobiota</taxon>
        <taxon>Thermodesulfobiia</taxon>
        <taxon>Thermodesulfobiales</taxon>
        <taxon>Thermodesulfobiaceae</taxon>
        <taxon>Thermodesulfobium</taxon>
    </lineage>
</organism>
<keyword evidence="3" id="KW-1185">Reference proteome</keyword>
<dbReference type="InterPro" id="IPR005302">
    <property type="entry name" value="MoCF_Sase_C"/>
</dbReference>
<name>A0A2R4VY90_THEAF</name>
<dbReference type="GO" id="GO:0030170">
    <property type="term" value="F:pyridoxal phosphate binding"/>
    <property type="evidence" value="ECO:0007669"/>
    <property type="project" value="InterPro"/>
</dbReference>
<dbReference type="Gene3D" id="2.40.33.20">
    <property type="entry name" value="PK beta-barrel domain-like"/>
    <property type="match status" value="1"/>
</dbReference>
<dbReference type="KEGG" id="taci:TDSAC_0036"/>
<dbReference type="PANTHER" id="PTHR36930:SF1">
    <property type="entry name" value="MOSC DOMAIN-CONTAINING PROTEIN"/>
    <property type="match status" value="1"/>
</dbReference>
<evidence type="ECO:0000259" key="1">
    <source>
        <dbReference type="PROSITE" id="PS51340"/>
    </source>
</evidence>
<evidence type="ECO:0000313" key="2">
    <source>
        <dbReference type="EMBL" id="AWB09426.1"/>
    </source>
</evidence>
<dbReference type="InterPro" id="IPR011037">
    <property type="entry name" value="Pyrv_Knase-like_insert_dom_sf"/>
</dbReference>
<dbReference type="AlphaFoldDB" id="A0A2R4VY90"/>
<dbReference type="Proteomes" id="UP000244792">
    <property type="component" value="Chromosome"/>
</dbReference>